<keyword evidence="2" id="KW-0813">Transport</keyword>
<dbReference type="AlphaFoldDB" id="A0A4R1H7P7"/>
<feature type="chain" id="PRO_5020466350" evidence="4">
    <location>
        <begin position="23"/>
        <end position="441"/>
    </location>
</feature>
<dbReference type="RefSeq" id="WP_132286009.1">
    <property type="nucleotide sequence ID" value="NZ_SMFU01000002.1"/>
</dbReference>
<dbReference type="InterPro" id="IPR005318">
    <property type="entry name" value="OM_porin_bac"/>
</dbReference>
<reference evidence="5 6" key="1">
    <citation type="submission" date="2019-03" db="EMBL/GenBank/DDBJ databases">
        <title>Genomic Encyclopedia of Archaeal and Bacterial Type Strains, Phase II (KMG-II): from individual species to whole genera.</title>
        <authorList>
            <person name="Goeker M."/>
        </authorList>
    </citation>
    <scope>NUCLEOTIDE SEQUENCE [LARGE SCALE GENOMIC DNA]</scope>
    <source>
        <strain evidence="5 6">DSM 27697</strain>
    </source>
</reference>
<evidence type="ECO:0000256" key="1">
    <source>
        <dbReference type="ARBA" id="ARBA00009075"/>
    </source>
</evidence>
<protein>
    <submittedName>
        <fullName evidence="5">Outer membrane OprD family porin</fullName>
    </submittedName>
</protein>
<dbReference type="OrthoDB" id="6765569at2"/>
<proteinExistence type="inferred from homology"/>
<keyword evidence="6" id="KW-1185">Reference proteome</keyword>
<organism evidence="5 6">
    <name type="scientific">Marinobacterium mangrovicola</name>
    <dbReference type="NCBI Taxonomy" id="1476959"/>
    <lineage>
        <taxon>Bacteria</taxon>
        <taxon>Pseudomonadati</taxon>
        <taxon>Pseudomonadota</taxon>
        <taxon>Gammaproteobacteria</taxon>
        <taxon>Oceanospirillales</taxon>
        <taxon>Oceanospirillaceae</taxon>
        <taxon>Marinobacterium</taxon>
    </lineage>
</organism>
<dbReference type="PANTHER" id="PTHR34596:SF2">
    <property type="entry name" value="CHITOPORIN"/>
    <property type="match status" value="1"/>
</dbReference>
<dbReference type="GO" id="GO:0015288">
    <property type="term" value="F:porin activity"/>
    <property type="evidence" value="ECO:0007669"/>
    <property type="project" value="TreeGrafter"/>
</dbReference>
<evidence type="ECO:0000256" key="2">
    <source>
        <dbReference type="ARBA" id="ARBA00022448"/>
    </source>
</evidence>
<accession>A0A4R1H7P7</accession>
<evidence type="ECO:0000313" key="6">
    <source>
        <dbReference type="Proteomes" id="UP000294546"/>
    </source>
</evidence>
<evidence type="ECO:0000256" key="3">
    <source>
        <dbReference type="ARBA" id="ARBA00022729"/>
    </source>
</evidence>
<gene>
    <name evidence="5" type="ORF">CLV83_0111</name>
</gene>
<evidence type="ECO:0000256" key="4">
    <source>
        <dbReference type="SAM" id="SignalP"/>
    </source>
</evidence>
<dbReference type="Gene3D" id="2.40.160.10">
    <property type="entry name" value="Porin"/>
    <property type="match status" value="1"/>
</dbReference>
<dbReference type="InterPro" id="IPR023614">
    <property type="entry name" value="Porin_dom_sf"/>
</dbReference>
<comment type="caution">
    <text evidence="5">The sequence shown here is derived from an EMBL/GenBank/DDBJ whole genome shotgun (WGS) entry which is preliminary data.</text>
</comment>
<feature type="signal peptide" evidence="4">
    <location>
        <begin position="1"/>
        <end position="22"/>
    </location>
</feature>
<dbReference type="PANTHER" id="PTHR34596">
    <property type="entry name" value="CHITOPORIN"/>
    <property type="match status" value="1"/>
</dbReference>
<dbReference type="GO" id="GO:0016020">
    <property type="term" value="C:membrane"/>
    <property type="evidence" value="ECO:0007669"/>
    <property type="project" value="InterPro"/>
</dbReference>
<evidence type="ECO:0000313" key="5">
    <source>
        <dbReference type="EMBL" id="TCK16403.1"/>
    </source>
</evidence>
<comment type="similarity">
    <text evidence="1">Belongs to the outer membrane porin (Opr) (TC 1.B.25) family.</text>
</comment>
<name>A0A4R1H7P7_9GAMM</name>
<dbReference type="EMBL" id="SMFU01000002">
    <property type="protein sequence ID" value="TCK16403.1"/>
    <property type="molecule type" value="Genomic_DNA"/>
</dbReference>
<sequence>MNRKLLPVAISMLLPLTFNANADVLRDGDELKLTYKNYYWNESAQRGDDGRVWGADRDEWIQAALLEYNSGFIDDWIRFEYGAIAADNLNIGSSATNITNLSDNDRDGEPDGLLGTQTAYIETRYQGEGFILSAGVGKKARLAPVYKDNTTRIIDATSVGYDLNAKLGNLQLYFTELNKMSQRNEDDWGEPLTNYSGERIDSLRYFGAQYRFSNGLSLEAAQAESEDYIRERMARARYMLPLQNQHSLMFGLSYGTLDSVGDLYNQDASAPFLSFFNDDLSASYHELSLGYRLPGIALSLNYSNVQGGDWNYNLVEQEFRQWDTHNQYAWSWFGLEGEDAISLLGMVDFSHFGVPGLRWNAGVWFSDDAKGFRDFKRHDFTSVLSYDFPGAFKGLNLSWMHSTHRAEGEIDGVNRTAYPLGPAGLERKDVNRLYIAYSRTF</sequence>
<dbReference type="Proteomes" id="UP000294546">
    <property type="component" value="Unassembled WGS sequence"/>
</dbReference>
<dbReference type="Pfam" id="PF03573">
    <property type="entry name" value="OprD"/>
    <property type="match status" value="1"/>
</dbReference>
<keyword evidence="3 4" id="KW-0732">Signal</keyword>